<dbReference type="OrthoDB" id="4748970at2759"/>
<dbReference type="Pfam" id="PF13894">
    <property type="entry name" value="zf-C2H2_4"/>
    <property type="match status" value="1"/>
</dbReference>
<dbReference type="SUPFAM" id="SSF57716">
    <property type="entry name" value="Glucocorticoid receptor-like (DNA-binding domain)"/>
    <property type="match status" value="1"/>
</dbReference>
<keyword evidence="8" id="KW-0238">DNA-binding</keyword>
<evidence type="ECO:0000256" key="5">
    <source>
        <dbReference type="ARBA" id="ARBA00022771"/>
    </source>
</evidence>
<keyword evidence="4" id="KW-0677">Repeat</keyword>
<evidence type="ECO:0000256" key="11">
    <source>
        <dbReference type="PROSITE-ProRule" id="PRU00042"/>
    </source>
</evidence>
<name>A0A9P0E1B1_NEZVI</name>
<organism evidence="16 17">
    <name type="scientific">Nezara viridula</name>
    <name type="common">Southern green stink bug</name>
    <name type="synonym">Cimex viridulus</name>
    <dbReference type="NCBI Taxonomy" id="85310"/>
    <lineage>
        <taxon>Eukaryota</taxon>
        <taxon>Metazoa</taxon>
        <taxon>Ecdysozoa</taxon>
        <taxon>Arthropoda</taxon>
        <taxon>Hexapoda</taxon>
        <taxon>Insecta</taxon>
        <taxon>Pterygota</taxon>
        <taxon>Neoptera</taxon>
        <taxon>Paraneoptera</taxon>
        <taxon>Hemiptera</taxon>
        <taxon>Heteroptera</taxon>
        <taxon>Panheteroptera</taxon>
        <taxon>Pentatomomorpha</taxon>
        <taxon>Pentatomoidea</taxon>
        <taxon>Pentatomidae</taxon>
        <taxon>Pentatominae</taxon>
        <taxon>Nezara</taxon>
    </lineage>
</organism>
<feature type="binding site" evidence="12">
    <location>
        <position position="75"/>
    </location>
    <ligand>
        <name>Zn(2+)</name>
        <dbReference type="ChEBI" id="CHEBI:29105"/>
    </ligand>
</feature>
<evidence type="ECO:0000259" key="14">
    <source>
        <dbReference type="PROSITE" id="PS50157"/>
    </source>
</evidence>
<feature type="binding site" evidence="12">
    <location>
        <position position="24"/>
    </location>
    <ligand>
        <name>Zn(2+)</name>
        <dbReference type="ChEBI" id="CHEBI:29105"/>
    </ligand>
</feature>
<feature type="domain" description="C2H2-type" evidence="14">
    <location>
        <begin position="277"/>
        <end position="304"/>
    </location>
</feature>
<evidence type="ECO:0000259" key="15">
    <source>
        <dbReference type="PROSITE" id="PS51915"/>
    </source>
</evidence>
<feature type="domain" description="C2H2-type" evidence="14">
    <location>
        <begin position="221"/>
        <end position="248"/>
    </location>
</feature>
<evidence type="ECO:0000313" key="16">
    <source>
        <dbReference type="EMBL" id="CAH1389906.1"/>
    </source>
</evidence>
<feature type="domain" description="C2H2-type" evidence="14">
    <location>
        <begin position="550"/>
        <end position="577"/>
    </location>
</feature>
<dbReference type="FunFam" id="3.30.160.60:FF:000340">
    <property type="entry name" value="zinc finger protein 473 isoform X1"/>
    <property type="match status" value="1"/>
</dbReference>
<evidence type="ECO:0000313" key="17">
    <source>
        <dbReference type="Proteomes" id="UP001152798"/>
    </source>
</evidence>
<dbReference type="Pfam" id="PF00096">
    <property type="entry name" value="zf-C2H2"/>
    <property type="match status" value="7"/>
</dbReference>
<reference evidence="16" key="1">
    <citation type="submission" date="2022-01" db="EMBL/GenBank/DDBJ databases">
        <authorList>
            <person name="King R."/>
        </authorList>
    </citation>
    <scope>NUCLEOTIDE SEQUENCE</scope>
</reference>
<keyword evidence="10" id="KW-0539">Nucleus</keyword>
<dbReference type="GO" id="GO:0005634">
    <property type="term" value="C:nucleus"/>
    <property type="evidence" value="ECO:0007669"/>
    <property type="project" value="UniProtKB-SubCell"/>
</dbReference>
<dbReference type="Gene3D" id="3.40.1800.20">
    <property type="match status" value="1"/>
</dbReference>
<dbReference type="SMART" id="SM00355">
    <property type="entry name" value="ZnF_C2H2"/>
    <property type="match status" value="12"/>
</dbReference>
<dbReference type="Proteomes" id="UP001152798">
    <property type="component" value="Chromosome 1"/>
</dbReference>
<dbReference type="AlphaFoldDB" id="A0A9P0E1B1"/>
<evidence type="ECO:0000256" key="2">
    <source>
        <dbReference type="ARBA" id="ARBA00006991"/>
    </source>
</evidence>
<proteinExistence type="inferred from homology"/>
<keyword evidence="6 12" id="KW-0862">Zinc</keyword>
<evidence type="ECO:0000256" key="1">
    <source>
        <dbReference type="ARBA" id="ARBA00004123"/>
    </source>
</evidence>
<dbReference type="PROSITE" id="PS51915">
    <property type="entry name" value="ZAD"/>
    <property type="match status" value="1"/>
</dbReference>
<feature type="compositionally biased region" description="Basic and acidic residues" evidence="13">
    <location>
        <begin position="141"/>
        <end position="157"/>
    </location>
</feature>
<evidence type="ECO:0000256" key="13">
    <source>
        <dbReference type="SAM" id="MobiDB-lite"/>
    </source>
</evidence>
<feature type="domain" description="C2H2-type" evidence="14">
    <location>
        <begin position="305"/>
        <end position="332"/>
    </location>
</feature>
<dbReference type="GO" id="GO:0045893">
    <property type="term" value="P:positive regulation of DNA-templated transcription"/>
    <property type="evidence" value="ECO:0007669"/>
    <property type="project" value="UniProtKB-ARBA"/>
</dbReference>
<feature type="region of interest" description="Disordered" evidence="13">
    <location>
        <begin position="141"/>
        <end position="160"/>
    </location>
</feature>
<dbReference type="FunFam" id="3.30.160.60:FF:001732">
    <property type="entry name" value="Zgc:162936"/>
    <property type="match status" value="1"/>
</dbReference>
<dbReference type="PANTHER" id="PTHR24390">
    <property type="entry name" value="ZINC FINGER PROTEIN"/>
    <property type="match status" value="1"/>
</dbReference>
<dbReference type="GO" id="GO:0005694">
    <property type="term" value="C:chromosome"/>
    <property type="evidence" value="ECO:0007669"/>
    <property type="project" value="UniProtKB-ARBA"/>
</dbReference>
<dbReference type="InterPro" id="IPR013087">
    <property type="entry name" value="Znf_C2H2_type"/>
</dbReference>
<keyword evidence="9" id="KW-0804">Transcription</keyword>
<evidence type="ECO:0000256" key="4">
    <source>
        <dbReference type="ARBA" id="ARBA00022737"/>
    </source>
</evidence>
<dbReference type="PROSITE" id="PS50157">
    <property type="entry name" value="ZINC_FINGER_C2H2_2"/>
    <property type="match status" value="11"/>
</dbReference>
<evidence type="ECO:0000256" key="3">
    <source>
        <dbReference type="ARBA" id="ARBA00022723"/>
    </source>
</evidence>
<protein>
    <submittedName>
        <fullName evidence="16">Uncharacterized protein</fullName>
    </submittedName>
</protein>
<evidence type="ECO:0000256" key="6">
    <source>
        <dbReference type="ARBA" id="ARBA00022833"/>
    </source>
</evidence>
<feature type="domain" description="ZAD" evidence="15">
    <location>
        <begin position="22"/>
        <end position="99"/>
    </location>
</feature>
<dbReference type="FunFam" id="3.30.160.60:FF:000344">
    <property type="entry name" value="zinc finger protein 90 homolog"/>
    <property type="match status" value="1"/>
</dbReference>
<feature type="domain" description="C2H2-type" evidence="14">
    <location>
        <begin position="249"/>
        <end position="276"/>
    </location>
</feature>
<feature type="binding site" evidence="12">
    <location>
        <position position="72"/>
    </location>
    <ligand>
        <name>Zn(2+)</name>
        <dbReference type="ChEBI" id="CHEBI:29105"/>
    </ligand>
</feature>
<dbReference type="PROSITE" id="PS00028">
    <property type="entry name" value="ZINC_FINGER_C2H2_1"/>
    <property type="match status" value="10"/>
</dbReference>
<keyword evidence="17" id="KW-1185">Reference proteome</keyword>
<evidence type="ECO:0000256" key="7">
    <source>
        <dbReference type="ARBA" id="ARBA00023015"/>
    </source>
</evidence>
<dbReference type="Gene3D" id="3.30.160.60">
    <property type="entry name" value="Classic Zinc Finger"/>
    <property type="match status" value="10"/>
</dbReference>
<dbReference type="FunFam" id="3.30.160.60:FF:000072">
    <property type="entry name" value="zinc finger protein 143 isoform X1"/>
    <property type="match status" value="1"/>
</dbReference>
<evidence type="ECO:0000256" key="12">
    <source>
        <dbReference type="PROSITE-ProRule" id="PRU01263"/>
    </source>
</evidence>
<sequence length="621" mass="70894">MDAIFQFHQQFLQGPEDVNLDEICRLCRTSRGVMSYIYSSTGVDTTIPLSTKIMNFANVKMSEGDGLPSLICHRCLYHIEKANEFKVLCEQSDALLRQYLALQTEAEIASSNNFDLASRVHYNGHTDCFYSDIDNMKKDECESNEVKTEGSDDHDPQCDSEDNELNCPTCNKHFEFFEQLDRHILIHSQEGPFPCDFCDVIEKDKASLKSHWREHAPPNTQTCLTCGDFFPSKDVLLQHNLLHDKTKPFHCTVCQKAFSYKSDLRKHSVVHSGLRPYVCSVCFKSFTRSTNLNKHSRLHTGRRPFSCPGCDKMFASRGDLLRHSVIHTGEKPFSCSICSISFNRKDKLTRHEKLHIGGRAHTCSECPTSFARKEELTKHIQFHHFSPDLAYFNEASEPQDLTLSCGKRLKTENSDTIDSDEPQESEAMVISVDPTNWSDENGLEIKKVENTVRPINLSKTKDKKVVDASSNTVSSLLDSAEGRSFICEVCHKGFRQRRELMRHSAIHTGLRPHQCTTCGKSFARSDKLKRHMRTHITKSKCDQPVLVSQPQCDICFKTLSSKHELRRHLMTHSLFKPYQCSLCASSYCRKDKLIKHIKKCHSDGQSINLKGHLIQDLCKES</sequence>
<dbReference type="GO" id="GO:0000978">
    <property type="term" value="F:RNA polymerase II cis-regulatory region sequence-specific DNA binding"/>
    <property type="evidence" value="ECO:0007669"/>
    <property type="project" value="TreeGrafter"/>
</dbReference>
<comment type="subcellular location">
    <subcellularLocation>
        <location evidence="1">Nucleus</location>
    </subcellularLocation>
</comment>
<comment type="similarity">
    <text evidence="2">Belongs to the krueppel C2H2-type zinc-finger protein family.</text>
</comment>
<feature type="domain" description="C2H2-type" evidence="14">
    <location>
        <begin position="578"/>
        <end position="606"/>
    </location>
</feature>
<evidence type="ECO:0000256" key="10">
    <source>
        <dbReference type="ARBA" id="ARBA00023242"/>
    </source>
</evidence>
<dbReference type="FunFam" id="3.30.160.60:FF:002343">
    <property type="entry name" value="Zinc finger protein 33A"/>
    <property type="match status" value="1"/>
</dbReference>
<dbReference type="GO" id="GO:0003700">
    <property type="term" value="F:DNA-binding transcription factor activity"/>
    <property type="evidence" value="ECO:0007669"/>
    <property type="project" value="TreeGrafter"/>
</dbReference>
<dbReference type="Pfam" id="PF07776">
    <property type="entry name" value="zf-AD"/>
    <property type="match status" value="1"/>
</dbReference>
<dbReference type="GO" id="GO:0006357">
    <property type="term" value="P:regulation of transcription by RNA polymerase II"/>
    <property type="evidence" value="ECO:0007669"/>
    <property type="project" value="TreeGrafter"/>
</dbReference>
<keyword evidence="3 12" id="KW-0479">Metal-binding</keyword>
<dbReference type="InterPro" id="IPR012934">
    <property type="entry name" value="Znf_AD"/>
</dbReference>
<keyword evidence="5 11" id="KW-0863">Zinc-finger</keyword>
<feature type="domain" description="C2H2-type" evidence="14">
    <location>
        <begin position="333"/>
        <end position="360"/>
    </location>
</feature>
<feature type="domain" description="C2H2-type" evidence="14">
    <location>
        <begin position="513"/>
        <end position="540"/>
    </location>
</feature>
<accession>A0A9P0E1B1</accession>
<dbReference type="FunFam" id="3.30.160.60:FF:000624">
    <property type="entry name" value="zinc finger protein 697"/>
    <property type="match status" value="1"/>
</dbReference>
<evidence type="ECO:0000256" key="9">
    <source>
        <dbReference type="ARBA" id="ARBA00023163"/>
    </source>
</evidence>
<feature type="domain" description="C2H2-type" evidence="14">
    <location>
        <begin position="485"/>
        <end position="512"/>
    </location>
</feature>
<dbReference type="EMBL" id="OV725077">
    <property type="protein sequence ID" value="CAH1389906.1"/>
    <property type="molecule type" value="Genomic_DNA"/>
</dbReference>
<dbReference type="InterPro" id="IPR036236">
    <property type="entry name" value="Znf_C2H2_sf"/>
</dbReference>
<feature type="domain" description="C2H2-type" evidence="14">
    <location>
        <begin position="361"/>
        <end position="383"/>
    </location>
</feature>
<evidence type="ECO:0000256" key="8">
    <source>
        <dbReference type="ARBA" id="ARBA00023125"/>
    </source>
</evidence>
<dbReference type="PANTHER" id="PTHR24390:SF159">
    <property type="entry name" value="GROWTH FACTOR INDEPENDENT 1 TRANSCRIPTIONAL REPRESSOR"/>
    <property type="match status" value="1"/>
</dbReference>
<feature type="domain" description="C2H2-type" evidence="14">
    <location>
        <begin position="165"/>
        <end position="192"/>
    </location>
</feature>
<dbReference type="SUPFAM" id="SSF57667">
    <property type="entry name" value="beta-beta-alpha zinc fingers"/>
    <property type="match status" value="6"/>
</dbReference>
<dbReference type="GO" id="GO:0008270">
    <property type="term" value="F:zinc ion binding"/>
    <property type="evidence" value="ECO:0007669"/>
    <property type="project" value="UniProtKB-UniRule"/>
</dbReference>
<feature type="binding site" evidence="12">
    <location>
        <position position="27"/>
    </location>
    <ligand>
        <name>Zn(2+)</name>
        <dbReference type="ChEBI" id="CHEBI:29105"/>
    </ligand>
</feature>
<dbReference type="SMART" id="SM00868">
    <property type="entry name" value="zf-AD"/>
    <property type="match status" value="1"/>
</dbReference>
<keyword evidence="7" id="KW-0805">Transcription regulation</keyword>
<gene>
    <name evidence="16" type="ORF">NEZAVI_LOCUS1198</name>
</gene>